<feature type="active site" description="Charge relay system" evidence="11">
    <location>
        <position position="151"/>
    </location>
</feature>
<dbReference type="PANTHER" id="PTHR43399">
    <property type="entry name" value="SUBTILISIN-RELATED"/>
    <property type="match status" value="1"/>
</dbReference>
<keyword evidence="3" id="KW-0433">Leucine-rich repeat</keyword>
<evidence type="ECO:0000313" key="16">
    <source>
        <dbReference type="EMBL" id="NRQ42253.1"/>
    </source>
</evidence>
<evidence type="ECO:0000313" key="17">
    <source>
        <dbReference type="Proteomes" id="UP000523161"/>
    </source>
</evidence>
<comment type="caution">
    <text evidence="16">The sequence shown here is derived from an EMBL/GenBank/DDBJ whole genome shotgun (WGS) entry which is preliminary data.</text>
</comment>
<evidence type="ECO:0000259" key="14">
    <source>
        <dbReference type="Pfam" id="PF00082"/>
    </source>
</evidence>
<dbReference type="InterPro" id="IPR023827">
    <property type="entry name" value="Peptidase_S8_Asp-AS"/>
</dbReference>
<keyword evidence="7 11" id="KW-0378">Hydrolase</keyword>
<name>A0A7Y5EKM9_9GAMM</name>
<feature type="active site" description="Charge relay system" evidence="11">
    <location>
        <position position="369"/>
    </location>
</feature>
<evidence type="ECO:0000256" key="12">
    <source>
        <dbReference type="RuleBase" id="RU003355"/>
    </source>
</evidence>
<dbReference type="InterPro" id="IPR032675">
    <property type="entry name" value="LRR_dom_sf"/>
</dbReference>
<evidence type="ECO:0000256" key="8">
    <source>
        <dbReference type="ARBA" id="ARBA00022825"/>
    </source>
</evidence>
<dbReference type="InterPro" id="IPR022398">
    <property type="entry name" value="Peptidase_S8_His-AS"/>
</dbReference>
<evidence type="ECO:0000256" key="9">
    <source>
        <dbReference type="ARBA" id="ARBA00022989"/>
    </source>
</evidence>
<dbReference type="GO" id="GO:0016020">
    <property type="term" value="C:membrane"/>
    <property type="evidence" value="ECO:0007669"/>
    <property type="project" value="UniProtKB-SubCell"/>
</dbReference>
<evidence type="ECO:0000256" key="2">
    <source>
        <dbReference type="ARBA" id="ARBA00011073"/>
    </source>
</evidence>
<keyword evidence="4 11" id="KW-0645">Protease</keyword>
<evidence type="ECO:0000256" key="11">
    <source>
        <dbReference type="PROSITE-ProRule" id="PRU01240"/>
    </source>
</evidence>
<dbReference type="FunFam" id="3.80.10.10:FF:000041">
    <property type="entry name" value="LRR receptor-like serine/threonine-protein kinase ERECTA"/>
    <property type="match status" value="1"/>
</dbReference>
<evidence type="ECO:0000256" key="10">
    <source>
        <dbReference type="ARBA" id="ARBA00023136"/>
    </source>
</evidence>
<dbReference type="AlphaFoldDB" id="A0A7Y5EKM9"/>
<keyword evidence="13" id="KW-0732">Signal</keyword>
<dbReference type="InterPro" id="IPR055414">
    <property type="entry name" value="LRR_R13L4/SHOC2-like"/>
</dbReference>
<dbReference type="PROSITE" id="PS00137">
    <property type="entry name" value="SUBTILASE_HIS"/>
    <property type="match status" value="1"/>
</dbReference>
<evidence type="ECO:0000256" key="1">
    <source>
        <dbReference type="ARBA" id="ARBA00004370"/>
    </source>
</evidence>
<evidence type="ECO:0000259" key="15">
    <source>
        <dbReference type="Pfam" id="PF23598"/>
    </source>
</evidence>
<keyword evidence="5" id="KW-0812">Transmembrane</keyword>
<dbReference type="FunFam" id="3.80.10.10:FF:000129">
    <property type="entry name" value="Leucine-rich repeat receptor-like kinase"/>
    <property type="match status" value="1"/>
</dbReference>
<evidence type="ECO:0000256" key="7">
    <source>
        <dbReference type="ARBA" id="ARBA00022801"/>
    </source>
</evidence>
<dbReference type="InterPro" id="IPR000209">
    <property type="entry name" value="Peptidase_S8/S53_dom"/>
</dbReference>
<dbReference type="PROSITE" id="PS51257">
    <property type="entry name" value="PROKAR_LIPOPROTEIN"/>
    <property type="match status" value="1"/>
</dbReference>
<dbReference type="InterPro" id="IPR034204">
    <property type="entry name" value="PfSUB1-like_cat_dom"/>
</dbReference>
<dbReference type="PANTHER" id="PTHR43399:SF4">
    <property type="entry name" value="CELL WALL-ASSOCIATED PROTEASE"/>
    <property type="match status" value="1"/>
</dbReference>
<dbReference type="Pfam" id="PF00082">
    <property type="entry name" value="Peptidase_S8"/>
    <property type="match status" value="1"/>
</dbReference>
<dbReference type="GO" id="GO:0006508">
    <property type="term" value="P:proteolysis"/>
    <property type="evidence" value="ECO:0007669"/>
    <property type="project" value="UniProtKB-KW"/>
</dbReference>
<reference evidence="16 17" key="1">
    <citation type="submission" date="2020-06" db="EMBL/GenBank/DDBJ databases">
        <title>Rheinheimera sp. nov., a marine bacterium isolated from coastal.</title>
        <authorList>
            <person name="Yu Q."/>
            <person name="Qi Y."/>
            <person name="Pu J."/>
        </authorList>
    </citation>
    <scope>NUCLEOTIDE SEQUENCE [LARGE SCALE GENOMIC DNA]</scope>
    <source>
        <strain evidence="16 17">YQF-2</strain>
    </source>
</reference>
<feature type="active site" description="Charge relay system" evidence="11">
    <location>
        <position position="206"/>
    </location>
</feature>
<keyword evidence="6" id="KW-0677">Repeat</keyword>
<dbReference type="InterPro" id="IPR015500">
    <property type="entry name" value="Peptidase_S8_subtilisin-rel"/>
</dbReference>
<organism evidence="16 17">
    <name type="scientific">Rheinheimera lutimaris</name>
    <dbReference type="NCBI Taxonomy" id="2740584"/>
    <lineage>
        <taxon>Bacteria</taxon>
        <taxon>Pseudomonadati</taxon>
        <taxon>Pseudomonadota</taxon>
        <taxon>Gammaproteobacteria</taxon>
        <taxon>Chromatiales</taxon>
        <taxon>Chromatiaceae</taxon>
        <taxon>Rheinheimera</taxon>
    </lineage>
</organism>
<dbReference type="Gene3D" id="3.40.50.200">
    <property type="entry name" value="Peptidase S8/S53 domain"/>
    <property type="match status" value="1"/>
</dbReference>
<feature type="chain" id="PRO_5030781995" evidence="13">
    <location>
        <begin position="25"/>
        <end position="901"/>
    </location>
</feature>
<evidence type="ECO:0000256" key="6">
    <source>
        <dbReference type="ARBA" id="ARBA00022737"/>
    </source>
</evidence>
<dbReference type="PROSITE" id="PS51892">
    <property type="entry name" value="SUBTILASE"/>
    <property type="match status" value="1"/>
</dbReference>
<dbReference type="SUPFAM" id="SSF52058">
    <property type="entry name" value="L domain-like"/>
    <property type="match status" value="1"/>
</dbReference>
<sequence length="901" mass="94128">MYRSFVRKLSAVVLLAAGCFQLQATQLQTTEQRLILTFDAQVSAGSVDLSPAQRSGLANSKQARLQYFNHLPQLAVVALSAGSDVDAAIAQYSAMPGIAAVERDERVYKTAEPNDPGFAEQWHLKAGSGINAVDAWDQTTGDNQLVVAVIDTGIDYTHGDLVDNIWQNPGETAADGIDNDGNGYIDDIRGINPADDSVDPMDDDGHGTIVAGIIAAAGNNNKGVTGVNWQLKLLACRFMDINGSGFVSDAIKCLDYVLDLKLNHGINIVATNNSWGSGSQSQALYNAIAEHNAAGILFVASAGNSNSQAKFYPAAFDLPNVISVAAHDEQGVRADFSNYGRDWVDISAPGVAILSSTLDDDFVLASGTSMASPMVTGVAALLKAAEPALTMQQLRARILASGVPATDALLAAQTASGNFLLASGPGQSGALNCVNQQLQRRMLPAAASLSVAPNSSIGIELLSIDCDGNSVAATVTAGVANTPVAIADNGVAPDTHAGDGIYSGNWVFDGNATTLNFPDGAVQIQPRNDNYCSDNNVSEIPLAECNALVQLYYDTQGQSWQQQDNWLTNNLPCGWYGITCTGGRVTGIKLDDNRLFGSIAAGFAQLTELQRLNLSYNSLTGTFPQAVLQLSKLQRLELWGNALEGTLPSALGNLSALVWLDISFNRFSGQLPATLSNLSNLQRLFVEDNQLSGAVPSGLGQLSQLGMLWLANNGFSGTLPQTLTNLSQLFSLRFDGTELCAPINQQFNDWLAGLQELEVNADCDNTAPLVSAGAAQTVASGAVVQLQASATDADANPLTYNWQQTDGPAVTLSSTTTLGSSFTAPTVSSVTILRFSFTADNGITASSSNVAITVNPSNSGGGNGGGSNNGANNGGSGGGSSSGWWLAALGLLCWRRPTQPG</sequence>
<evidence type="ECO:0000256" key="4">
    <source>
        <dbReference type="ARBA" id="ARBA00022670"/>
    </source>
</evidence>
<dbReference type="SMART" id="SM00369">
    <property type="entry name" value="LRR_TYP"/>
    <property type="match status" value="4"/>
</dbReference>
<keyword evidence="17" id="KW-1185">Reference proteome</keyword>
<dbReference type="InterPro" id="IPR023828">
    <property type="entry name" value="Peptidase_S8_Ser-AS"/>
</dbReference>
<dbReference type="PRINTS" id="PR00723">
    <property type="entry name" value="SUBTILISIN"/>
</dbReference>
<feature type="domain" description="Peptidase S8/S53" evidence="14">
    <location>
        <begin position="143"/>
        <end position="401"/>
    </location>
</feature>
<proteinExistence type="inferred from homology"/>
<dbReference type="Pfam" id="PF22352">
    <property type="entry name" value="K319L-like_PKD"/>
    <property type="match status" value="1"/>
</dbReference>
<protein>
    <submittedName>
        <fullName evidence="16">S8 family serine peptidase</fullName>
    </submittedName>
</protein>
<dbReference type="SUPFAM" id="SSF52743">
    <property type="entry name" value="Subtilisin-like"/>
    <property type="match status" value="1"/>
</dbReference>
<feature type="signal peptide" evidence="13">
    <location>
        <begin position="1"/>
        <end position="24"/>
    </location>
</feature>
<dbReference type="GO" id="GO:0004252">
    <property type="term" value="F:serine-type endopeptidase activity"/>
    <property type="evidence" value="ECO:0007669"/>
    <property type="project" value="UniProtKB-UniRule"/>
</dbReference>
<keyword evidence="8 11" id="KW-0720">Serine protease</keyword>
<dbReference type="InterPro" id="IPR051048">
    <property type="entry name" value="Peptidase_S8/S53_subtilisin"/>
</dbReference>
<accession>A0A7Y5EKM9</accession>
<dbReference type="InterPro" id="IPR036852">
    <property type="entry name" value="Peptidase_S8/S53_dom_sf"/>
</dbReference>
<feature type="domain" description="Disease resistance R13L4/SHOC-2-like LRR" evidence="15">
    <location>
        <begin position="625"/>
        <end position="758"/>
    </location>
</feature>
<gene>
    <name evidence="16" type="ORF">HRH59_06680</name>
</gene>
<comment type="similarity">
    <text evidence="2 11 12">Belongs to the peptidase S8 family.</text>
</comment>
<evidence type="ECO:0000256" key="3">
    <source>
        <dbReference type="ARBA" id="ARBA00022614"/>
    </source>
</evidence>
<dbReference type="Gene3D" id="3.80.10.10">
    <property type="entry name" value="Ribonuclease Inhibitor"/>
    <property type="match status" value="1"/>
</dbReference>
<evidence type="ECO:0000256" key="5">
    <source>
        <dbReference type="ARBA" id="ARBA00022692"/>
    </source>
</evidence>
<dbReference type="Pfam" id="PF23598">
    <property type="entry name" value="LRR_14"/>
    <property type="match status" value="1"/>
</dbReference>
<dbReference type="EMBL" id="JABSOD010000005">
    <property type="protein sequence ID" value="NRQ42253.1"/>
    <property type="molecule type" value="Genomic_DNA"/>
</dbReference>
<dbReference type="Gene3D" id="2.60.40.3010">
    <property type="match status" value="1"/>
</dbReference>
<dbReference type="Proteomes" id="UP000523161">
    <property type="component" value="Unassembled WGS sequence"/>
</dbReference>
<dbReference type="RefSeq" id="WP_173500495.1">
    <property type="nucleotide sequence ID" value="NZ_JABSOD010000005.1"/>
</dbReference>
<dbReference type="InterPro" id="IPR003591">
    <property type="entry name" value="Leu-rich_rpt_typical-subtyp"/>
</dbReference>
<evidence type="ECO:0000256" key="13">
    <source>
        <dbReference type="SAM" id="SignalP"/>
    </source>
</evidence>
<dbReference type="PROSITE" id="PS00136">
    <property type="entry name" value="SUBTILASE_ASP"/>
    <property type="match status" value="1"/>
</dbReference>
<keyword evidence="9" id="KW-1133">Transmembrane helix</keyword>
<comment type="subcellular location">
    <subcellularLocation>
        <location evidence="1">Membrane</location>
    </subcellularLocation>
</comment>
<dbReference type="PROSITE" id="PS00138">
    <property type="entry name" value="SUBTILASE_SER"/>
    <property type="match status" value="1"/>
</dbReference>
<dbReference type="CDD" id="cd07473">
    <property type="entry name" value="Peptidases_S8_Subtilisin_like"/>
    <property type="match status" value="1"/>
</dbReference>
<keyword evidence="10" id="KW-0472">Membrane</keyword>